<sequence length="80" mass="8538">MRVVLGLIAGLAATPTLAQTQDQVNALISQCIFSHTEATQIIFSTEKRESGAIAIKFDNRMGLSSAEKDTVRNCVAQGLS</sequence>
<evidence type="ECO:0000313" key="3">
    <source>
        <dbReference type="Proteomes" id="UP001064087"/>
    </source>
</evidence>
<dbReference type="Proteomes" id="UP001064087">
    <property type="component" value="Chromosome"/>
</dbReference>
<proteinExistence type="predicted"/>
<evidence type="ECO:0000313" key="2">
    <source>
        <dbReference type="EMBL" id="UXX84638.1"/>
    </source>
</evidence>
<keyword evidence="1" id="KW-0732">Signal</keyword>
<dbReference type="RefSeq" id="WP_165196474.1">
    <property type="nucleotide sequence ID" value="NZ_CP106738.1"/>
</dbReference>
<keyword evidence="3" id="KW-1185">Reference proteome</keyword>
<dbReference type="EMBL" id="CP106738">
    <property type="protein sequence ID" value="UXX84638.1"/>
    <property type="molecule type" value="Genomic_DNA"/>
</dbReference>
<evidence type="ECO:0000256" key="1">
    <source>
        <dbReference type="SAM" id="SignalP"/>
    </source>
</evidence>
<feature type="signal peptide" evidence="1">
    <location>
        <begin position="1"/>
        <end position="18"/>
    </location>
</feature>
<reference evidence="2" key="1">
    <citation type="submission" date="2022-10" db="EMBL/GenBank/DDBJ databases">
        <title>Roseovarius pelagicus sp. nov., isolated from Arctic seawater.</title>
        <authorList>
            <person name="Hong Y.W."/>
            <person name="Hwang C.Y."/>
        </authorList>
    </citation>
    <scope>NUCLEOTIDE SEQUENCE</scope>
    <source>
        <strain evidence="2">HL-MP18</strain>
    </source>
</reference>
<feature type="chain" id="PRO_5046289410" evidence="1">
    <location>
        <begin position="19"/>
        <end position="80"/>
    </location>
</feature>
<protein>
    <submittedName>
        <fullName evidence="2">Uncharacterized protein</fullName>
    </submittedName>
</protein>
<accession>A0ABY6DET1</accession>
<gene>
    <name evidence="2" type="ORF">N7U68_08385</name>
</gene>
<organism evidence="2 3">
    <name type="scientific">Roseovarius pelagicus</name>
    <dbReference type="NCBI Taxonomy" id="2980108"/>
    <lineage>
        <taxon>Bacteria</taxon>
        <taxon>Pseudomonadati</taxon>
        <taxon>Pseudomonadota</taxon>
        <taxon>Alphaproteobacteria</taxon>
        <taxon>Rhodobacterales</taxon>
        <taxon>Roseobacteraceae</taxon>
        <taxon>Roseovarius</taxon>
    </lineage>
</organism>
<name>A0ABY6DET1_9RHOB</name>